<feature type="domain" description="Cysteine-rich" evidence="1">
    <location>
        <begin position="142"/>
        <end position="233"/>
    </location>
</feature>
<dbReference type="GO" id="GO:0005829">
    <property type="term" value="C:cytosol"/>
    <property type="evidence" value="ECO:0007669"/>
    <property type="project" value="TreeGrafter"/>
</dbReference>
<reference evidence="2 3" key="1">
    <citation type="submission" date="2018-06" db="EMBL/GenBank/DDBJ databases">
        <title>Genomic Encyclopedia of Archaeal and Bacterial Type Strains, Phase II (KMG-II): from individual species to whole genera.</title>
        <authorList>
            <person name="Goeker M."/>
        </authorList>
    </citation>
    <scope>NUCLEOTIDE SEQUENCE [LARGE SCALE GENOMIC DNA]</scope>
    <source>
        <strain evidence="2 3">DSM 29821</strain>
    </source>
</reference>
<organism evidence="2 3">
    <name type="scientific">Chitinophaga dinghuensis</name>
    <dbReference type="NCBI Taxonomy" id="1539050"/>
    <lineage>
        <taxon>Bacteria</taxon>
        <taxon>Pseudomonadati</taxon>
        <taxon>Bacteroidota</taxon>
        <taxon>Chitinophagia</taxon>
        <taxon>Chitinophagales</taxon>
        <taxon>Chitinophagaceae</taxon>
        <taxon>Chitinophaga</taxon>
    </lineage>
</organism>
<accession>A0A327WAS9</accession>
<evidence type="ECO:0000313" key="2">
    <source>
        <dbReference type="EMBL" id="RAJ87309.1"/>
    </source>
</evidence>
<comment type="caution">
    <text evidence="2">The sequence shown here is derived from an EMBL/GenBank/DDBJ whole genome shotgun (WGS) entry which is preliminary data.</text>
</comment>
<dbReference type="EMBL" id="QLMA01000001">
    <property type="protein sequence ID" value="RAJ87309.1"/>
    <property type="molecule type" value="Genomic_DNA"/>
</dbReference>
<dbReference type="InterPro" id="IPR004017">
    <property type="entry name" value="Cys_rich_dom"/>
</dbReference>
<dbReference type="PANTHER" id="PTHR30296:SF0">
    <property type="entry name" value="LACTATE UTILIZATION PROTEIN A"/>
    <property type="match status" value="1"/>
</dbReference>
<protein>
    <submittedName>
        <fullName evidence="2">L-lactate dehydrogenase complex protein LldE</fullName>
    </submittedName>
</protein>
<keyword evidence="3" id="KW-1185">Reference proteome</keyword>
<proteinExistence type="predicted"/>
<evidence type="ECO:0000313" key="3">
    <source>
        <dbReference type="Proteomes" id="UP000249819"/>
    </source>
</evidence>
<sequence>MLIKGGLLPALRMRVALFIPCYIDAIYPEAGIATYELLQRFGVEVDYPLHQTCCGQPMANEGDQANSAAAEKLFVENFSGYDYIVGPAGSCVKHVKQHFDAIPQTDEVKTVRANTWELVEFLHDVLRVKAFPWAYFRYKASLHNSCSAIRGLHIAQPSEHMAPYFNKSEHLLRMVEGLELVSLDRPDECCGFGGTFCVTDEAVSARMGLDRVHDYVRNEAEFIISPDMSCLMHQQGIARKAGIDLKFIHIAQVLNGGPF</sequence>
<dbReference type="GO" id="GO:0016491">
    <property type="term" value="F:oxidoreductase activity"/>
    <property type="evidence" value="ECO:0007669"/>
    <property type="project" value="UniProtKB-ARBA"/>
</dbReference>
<dbReference type="Proteomes" id="UP000249819">
    <property type="component" value="Unassembled WGS sequence"/>
</dbReference>
<dbReference type="PANTHER" id="PTHR30296">
    <property type="entry name" value="UNCHARACTERIZED PROTEIN YKGE"/>
    <property type="match status" value="1"/>
</dbReference>
<dbReference type="Pfam" id="PF02754">
    <property type="entry name" value="CCG"/>
    <property type="match status" value="2"/>
</dbReference>
<name>A0A327WAS9_9BACT</name>
<feature type="domain" description="Cysteine-rich" evidence="1">
    <location>
        <begin position="15"/>
        <end position="94"/>
    </location>
</feature>
<dbReference type="AlphaFoldDB" id="A0A327WAS9"/>
<gene>
    <name evidence="2" type="ORF">CLV59_10158</name>
</gene>
<evidence type="ECO:0000259" key="1">
    <source>
        <dbReference type="Pfam" id="PF02754"/>
    </source>
</evidence>